<evidence type="ECO:0000313" key="2">
    <source>
        <dbReference type="Proteomes" id="UP000441797"/>
    </source>
</evidence>
<dbReference type="EMBL" id="NAPY01000027">
    <property type="protein sequence ID" value="MUL37837.1"/>
    <property type="molecule type" value="Genomic_DNA"/>
</dbReference>
<protein>
    <submittedName>
        <fullName evidence="1">Uncharacterized protein</fullName>
    </submittedName>
</protein>
<proteinExistence type="predicted"/>
<sequence>MSERDLVARVAELEEKLDATLQVVSKLVTALDSMRSGDPKFIFEMDLVKHSLCETGYFENKPLEE</sequence>
<reference evidence="1 2" key="1">
    <citation type="journal article" date="2019" name="Front. Microbiol.">
        <title>Genomic Features for Desiccation Tolerance and Sugar Biosynthesis in the Extremophile Gloeocapsopsis sp. UTEX B3054.</title>
        <authorList>
            <person name="Urrejola C."/>
            <person name="Alcorta J."/>
            <person name="Salas L."/>
            <person name="Vasquez M."/>
            <person name="Polz M.F."/>
            <person name="Vicuna R."/>
            <person name="Diez B."/>
        </authorList>
    </citation>
    <scope>NUCLEOTIDE SEQUENCE [LARGE SCALE GENOMIC DNA]</scope>
    <source>
        <strain evidence="1 2">1H9</strain>
    </source>
</reference>
<dbReference type="Proteomes" id="UP000441797">
    <property type="component" value="Unassembled WGS sequence"/>
</dbReference>
<dbReference type="AlphaFoldDB" id="A0A6N8G0E4"/>
<organism evidence="1 2">
    <name type="scientific">Gloeocapsopsis dulcis AAB1 = 1H9</name>
    <dbReference type="NCBI Taxonomy" id="1433147"/>
    <lineage>
        <taxon>Bacteria</taxon>
        <taxon>Bacillati</taxon>
        <taxon>Cyanobacteriota</taxon>
        <taxon>Cyanophyceae</taxon>
        <taxon>Oscillatoriophycideae</taxon>
        <taxon>Chroococcales</taxon>
        <taxon>Chroococcaceae</taxon>
        <taxon>Gloeocapsopsis</taxon>
        <taxon>Gloeocapsopsis dulcis</taxon>
    </lineage>
</organism>
<accession>A0A6N8G0E4</accession>
<name>A0A6N8G0E4_9CHRO</name>
<comment type="caution">
    <text evidence="1">The sequence shown here is derived from an EMBL/GenBank/DDBJ whole genome shotgun (WGS) entry which is preliminary data.</text>
</comment>
<keyword evidence="2" id="KW-1185">Reference proteome</keyword>
<evidence type="ECO:0000313" key="1">
    <source>
        <dbReference type="EMBL" id="MUL37837.1"/>
    </source>
</evidence>
<dbReference type="OrthoDB" id="426907at2"/>
<dbReference type="RefSeq" id="WP_105219893.1">
    <property type="nucleotide sequence ID" value="NZ_CAWNSU010000049.1"/>
</dbReference>
<gene>
    <name evidence="1" type="ORF">BWI75_16260</name>
</gene>